<dbReference type="Proteomes" id="UP000471216">
    <property type="component" value="Unassembled WGS sequence"/>
</dbReference>
<reference evidence="5 6" key="2">
    <citation type="journal article" date="2019" name="Nat. Med.">
        <title>A library of human gut bacterial isolates paired with longitudinal multiomics data enables mechanistic microbiome research.</title>
        <authorList>
            <person name="Poyet M."/>
            <person name="Groussin M."/>
            <person name="Gibbons S.M."/>
            <person name="Avila-Pacheco J."/>
            <person name="Jiang X."/>
            <person name="Kearney S.M."/>
            <person name="Perrotta A.R."/>
            <person name="Berdy B."/>
            <person name="Zhao S."/>
            <person name="Lieberman T.D."/>
            <person name="Swanson P.K."/>
            <person name="Smith M."/>
            <person name="Roesemann S."/>
            <person name="Alexander J.E."/>
            <person name="Rich S.A."/>
            <person name="Livny J."/>
            <person name="Vlamakis H."/>
            <person name="Clish C."/>
            <person name="Bullock K."/>
            <person name="Deik A."/>
            <person name="Scott J."/>
            <person name="Pierce K.A."/>
            <person name="Xavier R.J."/>
            <person name="Alm E.J."/>
        </authorList>
    </citation>
    <scope>NUCLEOTIDE SEQUENCE [LARGE SCALE GENOMIC DNA]</scope>
    <source>
        <strain evidence="3 6">BIOML-A10</strain>
        <strain evidence="2 5">BIOML-A11</strain>
    </source>
</reference>
<evidence type="ECO:0000313" key="2">
    <source>
        <dbReference type="EMBL" id="MRY86760.1"/>
    </source>
</evidence>
<dbReference type="Proteomes" id="UP000450599">
    <property type="component" value="Unassembled WGS sequence"/>
</dbReference>
<reference evidence="1 4" key="1">
    <citation type="submission" date="2015-09" db="EMBL/GenBank/DDBJ databases">
        <authorList>
            <consortium name="Pathogen Informatics"/>
        </authorList>
    </citation>
    <scope>NUCLEOTIDE SEQUENCE [LARGE SCALE GENOMIC DNA]</scope>
    <source>
        <strain evidence="1 4">2789STDY5834948</strain>
    </source>
</reference>
<dbReference type="EMBL" id="WKMW01000029">
    <property type="protein sequence ID" value="MRY86760.1"/>
    <property type="molecule type" value="Genomic_DNA"/>
</dbReference>
<protein>
    <submittedName>
        <fullName evidence="1">Uncharacterized protein</fullName>
    </submittedName>
</protein>
<gene>
    <name evidence="1" type="ORF">ERS852560_01905</name>
    <name evidence="3" type="ORF">GKD54_13375</name>
    <name evidence="2" type="ORF">GKD58_21355</name>
</gene>
<proteinExistence type="predicted"/>
<dbReference type="EMBL" id="WKMX01000012">
    <property type="protein sequence ID" value="MRZ07179.1"/>
    <property type="molecule type" value="Genomic_DNA"/>
</dbReference>
<dbReference type="RefSeq" id="WP_057328409.1">
    <property type="nucleotide sequence ID" value="NZ_CZBM01000007.1"/>
</dbReference>
<evidence type="ECO:0000313" key="1">
    <source>
        <dbReference type="EMBL" id="CUQ26459.1"/>
    </source>
</evidence>
<organism evidence="1 4">
    <name type="scientific">Parabacteroides distasonis</name>
    <dbReference type="NCBI Taxonomy" id="823"/>
    <lineage>
        <taxon>Bacteria</taxon>
        <taxon>Pseudomonadati</taxon>
        <taxon>Bacteroidota</taxon>
        <taxon>Bacteroidia</taxon>
        <taxon>Bacteroidales</taxon>
        <taxon>Tannerellaceae</taxon>
        <taxon>Parabacteroides</taxon>
    </lineage>
</organism>
<evidence type="ECO:0000313" key="5">
    <source>
        <dbReference type="Proteomes" id="UP000450599"/>
    </source>
</evidence>
<evidence type="ECO:0000313" key="6">
    <source>
        <dbReference type="Proteomes" id="UP000471216"/>
    </source>
</evidence>
<name>A0A174V5N4_PARDI</name>
<dbReference type="AlphaFoldDB" id="A0A174V5N4"/>
<accession>A0A174V5N4</accession>
<sequence length="115" mass="13158">MKKIELIQSIKQQDPILANAVSKMVDYIQDKWAAPYPGKEQTEAVNDYLRSVHADGDGTMNGTAIAHRKIATQKITINAIRVLDHEQLDRLQDVLNHIAADKEYYMPEKKYSMCR</sequence>
<dbReference type="Proteomes" id="UP000095332">
    <property type="component" value="Unassembled WGS sequence"/>
</dbReference>
<evidence type="ECO:0000313" key="3">
    <source>
        <dbReference type="EMBL" id="MRZ07179.1"/>
    </source>
</evidence>
<evidence type="ECO:0000313" key="4">
    <source>
        <dbReference type="Proteomes" id="UP000095332"/>
    </source>
</evidence>
<dbReference type="EMBL" id="CZBM01000007">
    <property type="protein sequence ID" value="CUQ26459.1"/>
    <property type="molecule type" value="Genomic_DNA"/>
</dbReference>